<keyword evidence="2" id="KW-1185">Reference proteome</keyword>
<dbReference type="EMBL" id="SDHY01000007">
    <property type="protein sequence ID" value="RXK47181.1"/>
    <property type="molecule type" value="Genomic_DNA"/>
</dbReference>
<dbReference type="InterPro" id="IPR026002">
    <property type="entry name" value="ATC_hydrolase-like"/>
</dbReference>
<gene>
    <name evidence="1" type="ORF">ESB04_11340</name>
</gene>
<dbReference type="Proteomes" id="UP000289455">
    <property type="component" value="Unassembled WGS sequence"/>
</dbReference>
<organism evidence="1 2">
    <name type="scientific">Aquirufa rosea</name>
    <dbReference type="NCBI Taxonomy" id="2509241"/>
    <lineage>
        <taxon>Bacteria</taxon>
        <taxon>Pseudomonadati</taxon>
        <taxon>Bacteroidota</taxon>
        <taxon>Cytophagia</taxon>
        <taxon>Cytophagales</taxon>
        <taxon>Flectobacillaceae</taxon>
        <taxon>Aquirufa</taxon>
    </lineage>
</organism>
<evidence type="ECO:0000313" key="1">
    <source>
        <dbReference type="EMBL" id="RXK47181.1"/>
    </source>
</evidence>
<evidence type="ECO:0008006" key="3">
    <source>
        <dbReference type="Google" id="ProtNLM"/>
    </source>
</evidence>
<name>A0A4Q1BXY8_9BACT</name>
<accession>A0A4Q1BXY8</accession>
<proteinExistence type="predicted"/>
<reference evidence="1 2" key="1">
    <citation type="submission" date="2019-01" db="EMBL/GenBank/DDBJ databases">
        <title>Cytophagaceae bacterium strain CAR-16.</title>
        <authorList>
            <person name="Chen W.-M."/>
        </authorList>
    </citation>
    <scope>NUCLEOTIDE SEQUENCE [LARGE SCALE GENOMIC DNA]</scope>
    <source>
        <strain evidence="1 2">CAR-16</strain>
    </source>
</reference>
<protein>
    <recommendedName>
        <fullName evidence="3">L-2-amino-thiazoline-4-carboxylic acid hydrolase</fullName>
    </recommendedName>
</protein>
<dbReference type="Pfam" id="PF14196">
    <property type="entry name" value="ATC_hydrolase"/>
    <property type="match status" value="1"/>
</dbReference>
<evidence type="ECO:0000313" key="2">
    <source>
        <dbReference type="Proteomes" id="UP000289455"/>
    </source>
</evidence>
<dbReference type="RefSeq" id="WP_129027861.1">
    <property type="nucleotide sequence ID" value="NZ_SDHY01000007.1"/>
</dbReference>
<dbReference type="OrthoDB" id="9805176at2"/>
<sequence>MKSFHPYFLPTLAQYYPQEAQEVISQMDQLYIDIYDPSLASSSNPIDKRLSFSAYFLSMIQCLNEKGENYEQIRRVCLEVATDFVQPKNTFQKLIQTWPSKLIHTWLGKRLIRNLQKVAEKPGHPDGFVMKILTDPAKTSGLGYGIDILECGICNQFHRHGYDKFTSILCEVDYITTNLAGLEMIRQSSIALGADRCDFRYKIKRRVKD</sequence>
<comment type="caution">
    <text evidence="1">The sequence shown here is derived from an EMBL/GenBank/DDBJ whole genome shotgun (WGS) entry which is preliminary data.</text>
</comment>
<dbReference type="AlphaFoldDB" id="A0A4Q1BXY8"/>